<protein>
    <submittedName>
        <fullName evidence="1">Uncharacterized protein</fullName>
    </submittedName>
</protein>
<sequence>MTLSTVLVDLSKLKYPNTGLGQFCLHFGQELKRQPHPDCDPIFLLPPAIPPQFSGDRHVAASSGRRYLPWLNSGYDLWHATHQDSPFFPDKKTPYLLTIHDLNFLWEKSGMKLSRRLKRLEKRIGKAAAVVFSSEFTRQTVLSHTSLAE</sequence>
<gene>
    <name evidence="1" type="ORF">METZ01_LOCUS404140</name>
</gene>
<dbReference type="SUPFAM" id="SSF53756">
    <property type="entry name" value="UDP-Glycosyltransferase/glycogen phosphorylase"/>
    <property type="match status" value="1"/>
</dbReference>
<feature type="non-terminal residue" evidence="1">
    <location>
        <position position="149"/>
    </location>
</feature>
<accession>A0A382VXF6</accession>
<name>A0A382VXF6_9ZZZZ</name>
<proteinExistence type="predicted"/>
<organism evidence="1">
    <name type="scientific">marine metagenome</name>
    <dbReference type="NCBI Taxonomy" id="408172"/>
    <lineage>
        <taxon>unclassified sequences</taxon>
        <taxon>metagenomes</taxon>
        <taxon>ecological metagenomes</taxon>
    </lineage>
</organism>
<reference evidence="1" key="1">
    <citation type="submission" date="2018-05" db="EMBL/GenBank/DDBJ databases">
        <authorList>
            <person name="Lanie J.A."/>
            <person name="Ng W.-L."/>
            <person name="Kazmierczak K.M."/>
            <person name="Andrzejewski T.M."/>
            <person name="Davidsen T.M."/>
            <person name="Wayne K.J."/>
            <person name="Tettelin H."/>
            <person name="Glass J.I."/>
            <person name="Rusch D."/>
            <person name="Podicherti R."/>
            <person name="Tsui H.-C.T."/>
            <person name="Winkler M.E."/>
        </authorList>
    </citation>
    <scope>NUCLEOTIDE SEQUENCE</scope>
</reference>
<dbReference type="EMBL" id="UINC01155438">
    <property type="protein sequence ID" value="SVD51286.1"/>
    <property type="molecule type" value="Genomic_DNA"/>
</dbReference>
<evidence type="ECO:0000313" key="1">
    <source>
        <dbReference type="EMBL" id="SVD51286.1"/>
    </source>
</evidence>
<dbReference type="AlphaFoldDB" id="A0A382VXF6"/>